<dbReference type="GO" id="GO:0046872">
    <property type="term" value="F:metal ion binding"/>
    <property type="evidence" value="ECO:0007669"/>
    <property type="project" value="UniProtKB-KW"/>
</dbReference>
<dbReference type="GO" id="GO:0004222">
    <property type="term" value="F:metalloendopeptidase activity"/>
    <property type="evidence" value="ECO:0007669"/>
    <property type="project" value="InterPro"/>
</dbReference>
<dbReference type="GO" id="GO:0004176">
    <property type="term" value="F:ATP-dependent peptidase activity"/>
    <property type="evidence" value="ECO:0007669"/>
    <property type="project" value="InterPro"/>
</dbReference>
<comment type="similarity">
    <text evidence="4">In the C-terminal section; belongs to the peptidase M41 family.</text>
</comment>
<dbReference type="InterPro" id="IPR003959">
    <property type="entry name" value="ATPase_AAA_core"/>
</dbReference>
<dbReference type="Pfam" id="PF00004">
    <property type="entry name" value="AAA"/>
    <property type="match status" value="1"/>
</dbReference>
<keyword evidence="6" id="KW-0645">Protease</keyword>
<evidence type="ECO:0000256" key="15">
    <source>
        <dbReference type="RuleBase" id="RU003651"/>
    </source>
</evidence>
<dbReference type="PROSITE" id="PS00674">
    <property type="entry name" value="AAA"/>
    <property type="match status" value="1"/>
</dbReference>
<dbReference type="SUPFAM" id="SSF52540">
    <property type="entry name" value="P-loop containing nucleoside triphosphate hydrolases"/>
    <property type="match status" value="1"/>
</dbReference>
<keyword evidence="11 15" id="KW-0067">ATP-binding</keyword>
<dbReference type="FunFam" id="1.20.58.760:FF:000002">
    <property type="entry name" value="ATP-dependent zinc metalloprotease FtsH"/>
    <property type="match status" value="1"/>
</dbReference>
<evidence type="ECO:0000256" key="1">
    <source>
        <dbReference type="ARBA" id="ARBA00001947"/>
    </source>
</evidence>
<comment type="subcellular location">
    <subcellularLocation>
        <location evidence="3">Membrane</location>
    </subcellularLocation>
    <subcellularLocation>
        <location evidence="2">Mitochondrion</location>
    </subcellularLocation>
</comment>
<comment type="similarity">
    <text evidence="15">Belongs to the AAA ATPase family.</text>
</comment>
<proteinExistence type="inferred from homology"/>
<evidence type="ECO:0000259" key="16">
    <source>
        <dbReference type="SMART" id="SM00382"/>
    </source>
</evidence>
<sequence length="697" mass="76911">MLLKTFSDAVFQQVNKTACTRVSLQLKLGGLQYGRLSQRCRRLGIDHVLKHSRTQFTQNHQNRRCFSTSIRRRLERLETEANHRPGDPIVQHSFLQQVGKTHPEIVVQRVESGRFAGNEGVFKEYIKALVSTNRIDTTTTNDILMPLRGHSIMNSLLTGTAGMVTSGSSVSATPAASTVNTSESKPLHVQMVESSFKSQMWRTVRFLAVAFLIVTIVNNVMDDISLPRGMNLNQEVQPADDQGKTFDDVKGATEAKEELKEIVAYLRDPHKFTRLGGKLPKGVLLTGPPGTGKTLLAKAIAGEADVPFFYASGSEFEEMYVGVGARRVRDLFNAAKKRAPCIIFIDEIDAIGSTRALKEQQAMKMTLNQLLVELDGFQETEGVIIIGATNFPDVLDPALVRPGRFDRNVVVPLPDIRDRKEILQLYLSRVPHEEKIDTHIIARGTPGASGADLANLVNIAALRASTAGQDKVTLKDLDYAKDKILMGAERQSAIIPEGVRRVTAYHEGGHALVAMHTSGAMPVHKATIIPRGPALGMVLQLPEESDMIQRSKRQMLAELDVCMGGRVAEEIIFGADEITSGASSDLQRATQIARSMVERYGMSTNVGTMYVPENRNGQPISDETKQRIDDEVKNILQASYDRAKKLLYSHKRELHRLACALLENETLSTDEMKLVIRGKKIPSTPSVRASSPDTKMA</sequence>
<dbReference type="SUPFAM" id="SSF140990">
    <property type="entry name" value="FtsH protease domain-like"/>
    <property type="match status" value="1"/>
</dbReference>
<dbReference type="NCBIfam" id="TIGR01241">
    <property type="entry name" value="FtsH_fam"/>
    <property type="match status" value="1"/>
</dbReference>
<keyword evidence="7" id="KW-0479">Metal-binding</keyword>
<dbReference type="FunFam" id="3.40.50.300:FF:000175">
    <property type="entry name" value="ATP-dependent zinc metalloprotease FTSH 4"/>
    <property type="match status" value="1"/>
</dbReference>
<dbReference type="InterPro" id="IPR027417">
    <property type="entry name" value="P-loop_NTPase"/>
</dbReference>
<evidence type="ECO:0000256" key="3">
    <source>
        <dbReference type="ARBA" id="ARBA00004370"/>
    </source>
</evidence>
<dbReference type="PANTHER" id="PTHR23076:SF97">
    <property type="entry name" value="ATP-DEPENDENT ZINC METALLOPROTEASE YME1L1"/>
    <property type="match status" value="1"/>
</dbReference>
<comment type="cofactor">
    <cofactor evidence="1">
        <name>Zn(2+)</name>
        <dbReference type="ChEBI" id="CHEBI:29105"/>
    </cofactor>
</comment>
<dbReference type="InterPro" id="IPR041569">
    <property type="entry name" value="AAA_lid_3"/>
</dbReference>
<evidence type="ECO:0000256" key="13">
    <source>
        <dbReference type="ARBA" id="ARBA00023128"/>
    </source>
</evidence>
<evidence type="ECO:0000256" key="12">
    <source>
        <dbReference type="ARBA" id="ARBA00023049"/>
    </source>
</evidence>
<organism evidence="17">
    <name type="scientific">Aplanochytrium stocchinoi</name>
    <dbReference type="NCBI Taxonomy" id="215587"/>
    <lineage>
        <taxon>Eukaryota</taxon>
        <taxon>Sar</taxon>
        <taxon>Stramenopiles</taxon>
        <taxon>Bigyra</taxon>
        <taxon>Labyrinthulomycetes</taxon>
        <taxon>Thraustochytrida</taxon>
        <taxon>Thraustochytriidae</taxon>
        <taxon>Aplanochytrium</taxon>
    </lineage>
</organism>
<dbReference type="InterPro" id="IPR003960">
    <property type="entry name" value="ATPase_AAA_CS"/>
</dbReference>
<accession>A0A7S3UZS7</accession>
<evidence type="ECO:0000256" key="8">
    <source>
        <dbReference type="ARBA" id="ARBA00022741"/>
    </source>
</evidence>
<dbReference type="InterPro" id="IPR003593">
    <property type="entry name" value="AAA+_ATPase"/>
</dbReference>
<dbReference type="EMBL" id="HBIN01016588">
    <property type="protein sequence ID" value="CAE0442514.1"/>
    <property type="molecule type" value="Transcribed_RNA"/>
</dbReference>
<dbReference type="InterPro" id="IPR037219">
    <property type="entry name" value="Peptidase_M41-like"/>
</dbReference>
<dbReference type="GO" id="GO:0005524">
    <property type="term" value="F:ATP binding"/>
    <property type="evidence" value="ECO:0007669"/>
    <property type="project" value="UniProtKB-KW"/>
</dbReference>
<keyword evidence="14" id="KW-0472">Membrane</keyword>
<dbReference type="FunFam" id="1.10.8.60:FF:000001">
    <property type="entry name" value="ATP-dependent zinc metalloprotease FtsH"/>
    <property type="match status" value="1"/>
</dbReference>
<dbReference type="Pfam" id="PF01434">
    <property type="entry name" value="Peptidase_M41"/>
    <property type="match status" value="1"/>
</dbReference>
<name>A0A7S3UZS7_9STRA</name>
<evidence type="ECO:0000313" key="17">
    <source>
        <dbReference type="EMBL" id="CAE0442514.1"/>
    </source>
</evidence>
<protein>
    <recommendedName>
        <fullName evidence="16">AAA+ ATPase domain-containing protein</fullName>
    </recommendedName>
</protein>
<evidence type="ECO:0000256" key="9">
    <source>
        <dbReference type="ARBA" id="ARBA00022801"/>
    </source>
</evidence>
<keyword evidence="8 15" id="KW-0547">Nucleotide-binding</keyword>
<evidence type="ECO:0000256" key="10">
    <source>
        <dbReference type="ARBA" id="ARBA00022833"/>
    </source>
</evidence>
<dbReference type="Gene3D" id="3.40.50.300">
    <property type="entry name" value="P-loop containing nucleotide triphosphate hydrolases"/>
    <property type="match status" value="1"/>
</dbReference>
<dbReference type="Gene3D" id="1.20.58.760">
    <property type="entry name" value="Peptidase M41"/>
    <property type="match status" value="1"/>
</dbReference>
<keyword evidence="9" id="KW-0378">Hydrolase</keyword>
<evidence type="ECO:0000256" key="14">
    <source>
        <dbReference type="ARBA" id="ARBA00023136"/>
    </source>
</evidence>
<comment type="similarity">
    <text evidence="5">In the N-terminal section; belongs to the AAA ATPase family.</text>
</comment>
<evidence type="ECO:0000256" key="7">
    <source>
        <dbReference type="ARBA" id="ARBA00022723"/>
    </source>
</evidence>
<gene>
    <name evidence="17" type="ORF">ASTO00021_LOCUS12626</name>
</gene>
<dbReference type="AlphaFoldDB" id="A0A7S3UZS7"/>
<evidence type="ECO:0000256" key="4">
    <source>
        <dbReference type="ARBA" id="ARBA00010044"/>
    </source>
</evidence>
<dbReference type="Gene3D" id="1.10.8.60">
    <property type="match status" value="1"/>
</dbReference>
<dbReference type="GO" id="GO:0016020">
    <property type="term" value="C:membrane"/>
    <property type="evidence" value="ECO:0007669"/>
    <property type="project" value="UniProtKB-SubCell"/>
</dbReference>
<dbReference type="PANTHER" id="PTHR23076">
    <property type="entry name" value="METALLOPROTEASE M41 FTSH"/>
    <property type="match status" value="1"/>
</dbReference>
<dbReference type="GO" id="GO:0016887">
    <property type="term" value="F:ATP hydrolysis activity"/>
    <property type="evidence" value="ECO:0007669"/>
    <property type="project" value="InterPro"/>
</dbReference>
<evidence type="ECO:0000256" key="6">
    <source>
        <dbReference type="ARBA" id="ARBA00022670"/>
    </source>
</evidence>
<dbReference type="SMART" id="SM00382">
    <property type="entry name" value="AAA"/>
    <property type="match status" value="1"/>
</dbReference>
<dbReference type="GO" id="GO:0006508">
    <property type="term" value="P:proteolysis"/>
    <property type="evidence" value="ECO:0007669"/>
    <property type="project" value="UniProtKB-KW"/>
</dbReference>
<evidence type="ECO:0000256" key="2">
    <source>
        <dbReference type="ARBA" id="ARBA00004173"/>
    </source>
</evidence>
<feature type="domain" description="AAA+ ATPase" evidence="16">
    <location>
        <begin position="279"/>
        <end position="415"/>
    </location>
</feature>
<keyword evidence="13" id="KW-0496">Mitochondrion</keyword>
<reference evidence="17" key="1">
    <citation type="submission" date="2021-01" db="EMBL/GenBank/DDBJ databases">
        <authorList>
            <person name="Corre E."/>
            <person name="Pelletier E."/>
            <person name="Niang G."/>
            <person name="Scheremetjew M."/>
            <person name="Finn R."/>
            <person name="Kale V."/>
            <person name="Holt S."/>
            <person name="Cochrane G."/>
            <person name="Meng A."/>
            <person name="Brown T."/>
            <person name="Cohen L."/>
        </authorList>
    </citation>
    <scope>NUCLEOTIDE SEQUENCE</scope>
    <source>
        <strain evidence="17">GSBS06</strain>
    </source>
</reference>
<evidence type="ECO:0000256" key="11">
    <source>
        <dbReference type="ARBA" id="ARBA00022840"/>
    </source>
</evidence>
<dbReference type="InterPro" id="IPR005936">
    <property type="entry name" value="FtsH"/>
</dbReference>
<dbReference type="CDD" id="cd19501">
    <property type="entry name" value="RecA-like_FtsH"/>
    <property type="match status" value="1"/>
</dbReference>
<keyword evidence="12" id="KW-0482">Metalloprotease</keyword>
<dbReference type="InterPro" id="IPR000642">
    <property type="entry name" value="Peptidase_M41"/>
</dbReference>
<dbReference type="Pfam" id="PF17862">
    <property type="entry name" value="AAA_lid_3"/>
    <property type="match status" value="1"/>
</dbReference>
<dbReference type="HAMAP" id="MF_01458">
    <property type="entry name" value="FtsH"/>
    <property type="match status" value="1"/>
</dbReference>
<dbReference type="GO" id="GO:0005739">
    <property type="term" value="C:mitochondrion"/>
    <property type="evidence" value="ECO:0007669"/>
    <property type="project" value="UniProtKB-SubCell"/>
</dbReference>
<keyword evidence="10" id="KW-0862">Zinc</keyword>
<evidence type="ECO:0000256" key="5">
    <source>
        <dbReference type="ARBA" id="ARBA00010550"/>
    </source>
</evidence>